<keyword evidence="2 5" id="KW-0436">Ligase</keyword>
<feature type="domain" description="AMP-dependent synthetase/ligase" evidence="3">
    <location>
        <begin position="24"/>
        <end position="383"/>
    </location>
</feature>
<comment type="caution">
    <text evidence="5">The sequence shown here is derived from an EMBL/GenBank/DDBJ whole genome shotgun (WGS) entry which is preliminary data.</text>
</comment>
<evidence type="ECO:0000256" key="2">
    <source>
        <dbReference type="ARBA" id="ARBA00022598"/>
    </source>
</evidence>
<evidence type="ECO:0000259" key="4">
    <source>
        <dbReference type="Pfam" id="PF13193"/>
    </source>
</evidence>
<dbReference type="EMBL" id="JAVDYJ010000001">
    <property type="protein sequence ID" value="MDR7348309.1"/>
    <property type="molecule type" value="Genomic_DNA"/>
</dbReference>
<evidence type="ECO:0000259" key="3">
    <source>
        <dbReference type="Pfam" id="PF00501"/>
    </source>
</evidence>
<dbReference type="SUPFAM" id="SSF56801">
    <property type="entry name" value="Acetyl-CoA synthetase-like"/>
    <property type="match status" value="1"/>
</dbReference>
<dbReference type="Proteomes" id="UP001183794">
    <property type="component" value="Unassembled WGS sequence"/>
</dbReference>
<name>A0ABU2B7E1_9MICC</name>
<dbReference type="PANTHER" id="PTHR43201">
    <property type="entry name" value="ACYL-COA SYNTHETASE"/>
    <property type="match status" value="1"/>
</dbReference>
<dbReference type="Pfam" id="PF00501">
    <property type="entry name" value="AMP-binding"/>
    <property type="match status" value="1"/>
</dbReference>
<dbReference type="RefSeq" id="WP_310175375.1">
    <property type="nucleotide sequence ID" value="NZ_BAABHE010000002.1"/>
</dbReference>
<dbReference type="Pfam" id="PF13193">
    <property type="entry name" value="AMP-binding_C"/>
    <property type="match status" value="1"/>
</dbReference>
<organism evidence="5 6">
    <name type="scientific">Enteractinococcus fodinae</name>
    <dbReference type="NCBI Taxonomy" id="684663"/>
    <lineage>
        <taxon>Bacteria</taxon>
        <taxon>Bacillati</taxon>
        <taxon>Actinomycetota</taxon>
        <taxon>Actinomycetes</taxon>
        <taxon>Micrococcales</taxon>
        <taxon>Micrococcaceae</taxon>
    </lineage>
</organism>
<dbReference type="PROSITE" id="PS00455">
    <property type="entry name" value="AMP_BINDING"/>
    <property type="match status" value="1"/>
</dbReference>
<dbReference type="Gene3D" id="3.40.50.12780">
    <property type="entry name" value="N-terminal domain of ligase-like"/>
    <property type="match status" value="1"/>
</dbReference>
<dbReference type="InterPro" id="IPR025110">
    <property type="entry name" value="AMP-bd_C"/>
</dbReference>
<reference evidence="5 6" key="1">
    <citation type="submission" date="2023-07" db="EMBL/GenBank/DDBJ databases">
        <title>Sequencing the genomes of 1000 actinobacteria strains.</title>
        <authorList>
            <person name="Klenk H.-P."/>
        </authorList>
    </citation>
    <scope>NUCLEOTIDE SEQUENCE [LARGE SCALE GENOMIC DNA]</scope>
    <source>
        <strain evidence="5 6">DSM 22966</strain>
    </source>
</reference>
<protein>
    <submittedName>
        <fullName evidence="5">Fatty-acyl-CoA synthase</fullName>
        <ecNumber evidence="5">6.2.1.-</ecNumber>
    </submittedName>
</protein>
<gene>
    <name evidence="5" type="ORF">J2S62_002566</name>
</gene>
<dbReference type="PANTHER" id="PTHR43201:SF5">
    <property type="entry name" value="MEDIUM-CHAIN ACYL-COA LIGASE ACSF2, MITOCHONDRIAL"/>
    <property type="match status" value="1"/>
</dbReference>
<dbReference type="GO" id="GO:0016874">
    <property type="term" value="F:ligase activity"/>
    <property type="evidence" value="ECO:0007669"/>
    <property type="project" value="UniProtKB-KW"/>
</dbReference>
<sequence length="527" mass="56764">MKPSAERRALELSQAPSVPARIEGHAHEAPQATAVSFNGHDMNWETFAELVRYCAKNLKERGIEQGDRVALLLTNRPEFLIVTSAAAAIGAISVPINFRLAAGEVAYILNNVTPKLLYVEQQTAELAEAAATNAATQPEVIDCDTADLLEATSYPAGKLDDAELFIPEAGDDFAIIHTSGTTGNPKGAVISHGSISMCASKVASRWGLRRGEGVVMLAPPLFHIGTFLASHGALVGGSTSLVVPSTGFDPVQTLETMKRFAVTAAFMVPQQWQMLCAEIERVGGEGLALTHANWGGAPASEKLLERMKANLPGTEVKASFGQTETTGYGVGLEFADSLRKIGSVGKPENDMSVRVVDPDMNDVAVGEVGEIVYRGVGVMSRYWNNEEATNEAFRGGWFHSGDLVKRDDEGFIYVVDRLKDMIISGGENIYCAEIENVLAWHPDVADVSIVGRPDEKWGEVPVACIIPKDPNNPPDLASVREYLADRLASYKHPKDVRIIEAFPRSGIGKIQKNVLRQSVQSAEALAD</sequence>
<evidence type="ECO:0000256" key="1">
    <source>
        <dbReference type="ARBA" id="ARBA00006432"/>
    </source>
</evidence>
<evidence type="ECO:0000313" key="5">
    <source>
        <dbReference type="EMBL" id="MDR7348309.1"/>
    </source>
</evidence>
<dbReference type="InterPro" id="IPR045851">
    <property type="entry name" value="AMP-bd_C_sf"/>
</dbReference>
<keyword evidence="6" id="KW-1185">Reference proteome</keyword>
<dbReference type="InterPro" id="IPR000873">
    <property type="entry name" value="AMP-dep_synth/lig_dom"/>
</dbReference>
<accession>A0ABU2B7E1</accession>
<feature type="domain" description="AMP-binding enzyme C-terminal" evidence="4">
    <location>
        <begin position="433"/>
        <end position="509"/>
    </location>
</feature>
<comment type="similarity">
    <text evidence="1">Belongs to the ATP-dependent AMP-binding enzyme family.</text>
</comment>
<dbReference type="Gene3D" id="3.30.300.30">
    <property type="match status" value="1"/>
</dbReference>
<dbReference type="InterPro" id="IPR042099">
    <property type="entry name" value="ANL_N_sf"/>
</dbReference>
<evidence type="ECO:0000313" key="6">
    <source>
        <dbReference type="Proteomes" id="UP001183794"/>
    </source>
</evidence>
<proteinExistence type="inferred from homology"/>
<dbReference type="EC" id="6.2.1.-" evidence="5"/>
<dbReference type="InterPro" id="IPR020845">
    <property type="entry name" value="AMP-binding_CS"/>
</dbReference>